<keyword evidence="2" id="KW-1185">Reference proteome</keyword>
<dbReference type="RefSeq" id="WP_138270165.1">
    <property type="nucleotide sequence ID" value="NZ_BAABXN010000001.1"/>
</dbReference>
<proteinExistence type="predicted"/>
<evidence type="ECO:0000313" key="1">
    <source>
        <dbReference type="EMBL" id="MET3749528.1"/>
    </source>
</evidence>
<accession>A0ABV2LZ89</accession>
<gene>
    <name evidence="1" type="ORF">ABID24_000762</name>
</gene>
<name>A0ABV2LZ89_9FIRM</name>
<evidence type="ECO:0000313" key="2">
    <source>
        <dbReference type="Proteomes" id="UP001549106"/>
    </source>
</evidence>
<reference evidence="1 2" key="1">
    <citation type="submission" date="2024-06" db="EMBL/GenBank/DDBJ databases">
        <title>Genomic Encyclopedia of Type Strains, Phase IV (KMG-IV): sequencing the most valuable type-strain genomes for metagenomic binning, comparative biology and taxonomic classification.</title>
        <authorList>
            <person name="Goeker M."/>
        </authorList>
    </citation>
    <scope>NUCLEOTIDE SEQUENCE [LARGE SCALE GENOMIC DNA]</scope>
    <source>
        <strain evidence="1 2">DSM 29492</strain>
    </source>
</reference>
<dbReference type="Proteomes" id="UP001549106">
    <property type="component" value="Unassembled WGS sequence"/>
</dbReference>
<protein>
    <submittedName>
        <fullName evidence="1">Uncharacterized protein</fullName>
    </submittedName>
</protein>
<sequence>MTENNGREAAKDNDLFFTCSLIDYIARKTQNTRADVVNMLGAEKVEKIYDLADIYHSDNIERVSDDFIREAGIRNGEFDNVKECNYAIPSHWDIGKVYKRLIKAVAEHEKIGIIEALFKVYNSFLSTKIDDYNSSMYYENPAYLLECYLESRVI</sequence>
<organism evidence="1 2">
    <name type="scientific">Blautia caecimuris</name>
    <dbReference type="NCBI Taxonomy" id="1796615"/>
    <lineage>
        <taxon>Bacteria</taxon>
        <taxon>Bacillati</taxon>
        <taxon>Bacillota</taxon>
        <taxon>Clostridia</taxon>
        <taxon>Lachnospirales</taxon>
        <taxon>Lachnospiraceae</taxon>
        <taxon>Blautia</taxon>
    </lineage>
</organism>
<comment type="caution">
    <text evidence="1">The sequence shown here is derived from an EMBL/GenBank/DDBJ whole genome shotgun (WGS) entry which is preliminary data.</text>
</comment>
<dbReference type="EMBL" id="JBEPMJ010000004">
    <property type="protein sequence ID" value="MET3749528.1"/>
    <property type="molecule type" value="Genomic_DNA"/>
</dbReference>